<accession>A0ABN1VIY4</accession>
<proteinExistence type="predicted"/>
<sequence length="112" mass="12232">MAHYAVRGNPRPRGRVLRIPGPVLRIPGMVLGIPGPLFGMEDTGLLMAASAVAEGVVLDAPTLWYRKHPRQLSTSARRTDLDGGGDHISLVRQRVEQLALAPAWVPPARRER</sequence>
<name>A0ABN1VIY4_9PSEU</name>
<reference evidence="1 2" key="1">
    <citation type="journal article" date="2019" name="Int. J. Syst. Evol. Microbiol.">
        <title>The Global Catalogue of Microorganisms (GCM) 10K type strain sequencing project: providing services to taxonomists for standard genome sequencing and annotation.</title>
        <authorList>
            <consortium name="The Broad Institute Genomics Platform"/>
            <consortium name="The Broad Institute Genome Sequencing Center for Infectious Disease"/>
            <person name="Wu L."/>
            <person name="Ma J."/>
        </authorList>
    </citation>
    <scope>NUCLEOTIDE SEQUENCE [LARGE SCALE GENOMIC DNA]</scope>
    <source>
        <strain evidence="1 2">JCM 13022</strain>
    </source>
</reference>
<keyword evidence="2" id="KW-1185">Reference proteome</keyword>
<dbReference type="Proteomes" id="UP001500467">
    <property type="component" value="Unassembled WGS sequence"/>
</dbReference>
<comment type="caution">
    <text evidence="1">The sequence shown here is derived from an EMBL/GenBank/DDBJ whole genome shotgun (WGS) entry which is preliminary data.</text>
</comment>
<protein>
    <submittedName>
        <fullName evidence="1">Uncharacterized protein</fullName>
    </submittedName>
</protein>
<evidence type="ECO:0000313" key="1">
    <source>
        <dbReference type="EMBL" id="GAA1211197.1"/>
    </source>
</evidence>
<dbReference type="EMBL" id="BAAALM010000012">
    <property type="protein sequence ID" value="GAA1211197.1"/>
    <property type="molecule type" value="Genomic_DNA"/>
</dbReference>
<organism evidence="1 2">
    <name type="scientific">Prauserella alba</name>
    <dbReference type="NCBI Taxonomy" id="176898"/>
    <lineage>
        <taxon>Bacteria</taxon>
        <taxon>Bacillati</taxon>
        <taxon>Actinomycetota</taxon>
        <taxon>Actinomycetes</taxon>
        <taxon>Pseudonocardiales</taxon>
        <taxon>Pseudonocardiaceae</taxon>
        <taxon>Prauserella</taxon>
    </lineage>
</organism>
<evidence type="ECO:0000313" key="2">
    <source>
        <dbReference type="Proteomes" id="UP001500467"/>
    </source>
</evidence>
<gene>
    <name evidence="1" type="ORF">GCM10009675_35060</name>
</gene>